<feature type="region of interest" description="Disordered" evidence="2">
    <location>
        <begin position="1"/>
        <end position="26"/>
    </location>
</feature>
<dbReference type="Pfam" id="PF05694">
    <property type="entry name" value="SBP56"/>
    <property type="match status" value="1"/>
</dbReference>
<dbReference type="PANTHER" id="PTHR23300">
    <property type="entry name" value="METHANETHIOL OXIDASE"/>
    <property type="match status" value="1"/>
</dbReference>
<dbReference type="SUPFAM" id="SSF75011">
    <property type="entry name" value="3-carboxy-cis,cis-mucoante lactonizing enzyme"/>
    <property type="match status" value="1"/>
</dbReference>
<comment type="similarity">
    <text evidence="1">Belongs to the selenium-binding protein family.</text>
</comment>
<comment type="caution">
    <text evidence="3">The sequence shown here is derived from an EMBL/GenBank/DDBJ whole genome shotgun (WGS) entry which is preliminary data.</text>
</comment>
<feature type="region of interest" description="Disordered" evidence="2">
    <location>
        <begin position="377"/>
        <end position="397"/>
    </location>
</feature>
<keyword evidence="4" id="KW-1185">Reference proteome</keyword>
<evidence type="ECO:0000313" key="3">
    <source>
        <dbReference type="EMBL" id="GAA0354917.1"/>
    </source>
</evidence>
<accession>A0ABN0X4H7</accession>
<evidence type="ECO:0000256" key="1">
    <source>
        <dbReference type="ARBA" id="ARBA00005606"/>
    </source>
</evidence>
<evidence type="ECO:0000313" key="4">
    <source>
        <dbReference type="Proteomes" id="UP001500063"/>
    </source>
</evidence>
<organism evidence="3 4">
    <name type="scientific">Streptomyces blastmyceticus</name>
    <dbReference type="NCBI Taxonomy" id="68180"/>
    <lineage>
        <taxon>Bacteria</taxon>
        <taxon>Bacillati</taxon>
        <taxon>Actinomycetota</taxon>
        <taxon>Actinomycetes</taxon>
        <taxon>Kitasatosporales</taxon>
        <taxon>Streptomycetaceae</taxon>
        <taxon>Streptomyces</taxon>
    </lineage>
</organism>
<feature type="compositionally biased region" description="Basic and acidic residues" evidence="2">
    <location>
        <begin position="1"/>
        <end position="11"/>
    </location>
</feature>
<dbReference type="PANTHER" id="PTHR23300:SF0">
    <property type="entry name" value="METHANETHIOL OXIDASE"/>
    <property type="match status" value="1"/>
</dbReference>
<reference evidence="3 4" key="1">
    <citation type="journal article" date="2019" name="Int. J. Syst. Evol. Microbiol.">
        <title>The Global Catalogue of Microorganisms (GCM) 10K type strain sequencing project: providing services to taxonomists for standard genome sequencing and annotation.</title>
        <authorList>
            <consortium name="The Broad Institute Genomics Platform"/>
            <consortium name="The Broad Institute Genome Sequencing Center for Infectious Disease"/>
            <person name="Wu L."/>
            <person name="Ma J."/>
        </authorList>
    </citation>
    <scope>NUCLEOTIDE SEQUENCE [LARGE SCALE GENOMIC DNA]</scope>
    <source>
        <strain evidence="3 4">JCM 4565</strain>
    </source>
</reference>
<sequence length="480" mass="52783">MAAPTARDRLADVTSHTNDPTLYRSPADAIAAPPERLAYVVGFDRSARRPDALFTIGTDPASPSYGRVLSRVDAPHLGDELHHFGWNACSSALAHQGHHHAERRHLIVPGLRSSRLYVFDTRPDPVRPRLVKVVEAGELAERAGYSRPHTLHCGPDGVFLSCLGGADGRDGPGGIALLSHDGTEVLRAWETDRGPQRLAYDVWWHLRHNTAVTSEWGTPSMIEDGLDPELLLGRAYGHALHFWELDSGRHLQRVDLGDEHQMVLELRPAHNPQAAWGFAGVVVSAVDLSASVWLWYRETTGSFAVRKVITIPAEPAKPEDLPPALQPFTAVPPLVTDINLSVDDHWLYVSAWGTGELLQYDVSDPFRPRRTASVRLGGITGRAPHPTAPRSPLSGGPQMVELSRDGRRVYLSNSLYGSWDDQFYPDGIEPWLIKLDADTARGGLAVDPRFFPHGAEFAGLRVHQTRLQGGDASSDSYCYI</sequence>
<protein>
    <submittedName>
        <fullName evidence="3">Selenium-binding protein SBP56-related protein</fullName>
    </submittedName>
</protein>
<dbReference type="EMBL" id="BAAABW010000018">
    <property type="protein sequence ID" value="GAA0354917.1"/>
    <property type="molecule type" value="Genomic_DNA"/>
</dbReference>
<evidence type="ECO:0000256" key="2">
    <source>
        <dbReference type="SAM" id="MobiDB-lite"/>
    </source>
</evidence>
<dbReference type="Proteomes" id="UP001500063">
    <property type="component" value="Unassembled WGS sequence"/>
</dbReference>
<name>A0ABN0X4H7_9ACTN</name>
<proteinExistence type="inferred from homology"/>
<dbReference type="InterPro" id="IPR008826">
    <property type="entry name" value="Se-bd"/>
</dbReference>
<gene>
    <name evidence="3" type="ORF">GCM10010319_35100</name>
</gene>